<accession>A0ABZ1H376</accession>
<dbReference type="Proteomes" id="UP001340816">
    <property type="component" value="Chromosome"/>
</dbReference>
<reference evidence="1 2" key="1">
    <citation type="submission" date="2022-10" db="EMBL/GenBank/DDBJ databases">
        <title>The complete genomes of actinobacterial strains from the NBC collection.</title>
        <authorList>
            <person name="Joergensen T.S."/>
            <person name="Alvarez Arevalo M."/>
            <person name="Sterndorff E.B."/>
            <person name="Faurdal D."/>
            <person name="Vuksanovic O."/>
            <person name="Mourched A.-S."/>
            <person name="Charusanti P."/>
            <person name="Shaw S."/>
            <person name="Blin K."/>
            <person name="Weber T."/>
        </authorList>
    </citation>
    <scope>NUCLEOTIDE SEQUENCE [LARGE SCALE GENOMIC DNA]</scope>
    <source>
        <strain evidence="1 2">NBC 01752</strain>
    </source>
</reference>
<proteinExistence type="predicted"/>
<dbReference type="RefSeq" id="WP_326757523.1">
    <property type="nucleotide sequence ID" value="NZ_CP109135.1"/>
</dbReference>
<organism evidence="1 2">
    <name type="scientific">Streptomyces phaeochromogenes</name>
    <dbReference type="NCBI Taxonomy" id="1923"/>
    <lineage>
        <taxon>Bacteria</taxon>
        <taxon>Bacillati</taxon>
        <taxon>Actinomycetota</taxon>
        <taxon>Actinomycetes</taxon>
        <taxon>Kitasatosporales</taxon>
        <taxon>Streptomycetaceae</taxon>
        <taxon>Streptomyces</taxon>
        <taxon>Streptomyces phaeochromogenes group</taxon>
    </lineage>
</organism>
<gene>
    <name evidence="1" type="ORF">OHB35_01455</name>
</gene>
<keyword evidence="2" id="KW-1185">Reference proteome</keyword>
<evidence type="ECO:0000313" key="1">
    <source>
        <dbReference type="EMBL" id="WSD11981.1"/>
    </source>
</evidence>
<dbReference type="EMBL" id="CP109135">
    <property type="protein sequence ID" value="WSD11981.1"/>
    <property type="molecule type" value="Genomic_DNA"/>
</dbReference>
<protein>
    <submittedName>
        <fullName evidence="1">Uncharacterized protein</fullName>
    </submittedName>
</protein>
<evidence type="ECO:0000313" key="2">
    <source>
        <dbReference type="Proteomes" id="UP001340816"/>
    </source>
</evidence>
<name>A0ABZ1H376_STRPH</name>
<sequence length="91" mass="9981">MGIDYDPTRRIVEVDTDKIAMARNFVRTMRGTPGIGHASEAQTLLELAEALEGADRVEEGSKVRERAQPLIVDALAPVYRTVAETERSGDP</sequence>